<dbReference type="Proteomes" id="UP000619238">
    <property type="component" value="Unassembled WGS sequence"/>
</dbReference>
<reference evidence="1 2" key="1">
    <citation type="submission" date="2020-07" db="EMBL/GenBank/DDBJ databases">
        <title>Description of Kordia aestuariivivens sp. nov., isolated from a tidal flat.</title>
        <authorList>
            <person name="Park S."/>
            <person name="Yoon J.-H."/>
        </authorList>
    </citation>
    <scope>NUCLEOTIDE SEQUENCE [LARGE SCALE GENOMIC DNA]</scope>
    <source>
        <strain evidence="1 2">YSTF-M3</strain>
    </source>
</reference>
<dbReference type="RefSeq" id="WP_187561699.1">
    <property type="nucleotide sequence ID" value="NZ_JACGWS010000004.1"/>
</dbReference>
<comment type="caution">
    <text evidence="1">The sequence shown here is derived from an EMBL/GenBank/DDBJ whole genome shotgun (WGS) entry which is preliminary data.</text>
</comment>
<keyword evidence="2" id="KW-1185">Reference proteome</keyword>
<gene>
    <name evidence="1" type="ORF">H2O64_08175</name>
</gene>
<evidence type="ECO:0000313" key="2">
    <source>
        <dbReference type="Proteomes" id="UP000619238"/>
    </source>
</evidence>
<sequence length="298" mass="34385">MTTATASAVTIKKGIGIHSRLPNGFEDIQINSGVVHHTSHEGSQVNYEHFSFMPLYIDEAYIPKRDWRPLEKREQQILESVTDLKDHNNIYLGELPEKVKQYIKEIDFSVCKGRTEVMQRFAEHKELTLALNTELSNFLTTIANDKPFKLHCITANLPNVEMVACDITRLHPDFTIPEKKYMGMHNDGTQFMTLHTTYKHGNRICINLGTETRYFLYINLSMIQVHNMLKEVTDISKVDVYNVAETFFKYFPDYPVIRMAQAPGNYYIAPTDNCFHDGSTLGNKELDINMVYFGNFTH</sequence>
<organism evidence="1 2">
    <name type="scientific">Kordia aestuariivivens</name>
    <dbReference type="NCBI Taxonomy" id="2759037"/>
    <lineage>
        <taxon>Bacteria</taxon>
        <taxon>Pseudomonadati</taxon>
        <taxon>Bacteroidota</taxon>
        <taxon>Flavobacteriia</taxon>
        <taxon>Flavobacteriales</taxon>
        <taxon>Flavobacteriaceae</taxon>
        <taxon>Kordia</taxon>
    </lineage>
</organism>
<protein>
    <submittedName>
        <fullName evidence="1">Uncharacterized protein</fullName>
    </submittedName>
</protein>
<evidence type="ECO:0000313" key="1">
    <source>
        <dbReference type="EMBL" id="MBC8754648.1"/>
    </source>
</evidence>
<accession>A0ABR7Q828</accession>
<name>A0ABR7Q828_9FLAO</name>
<dbReference type="EMBL" id="JACGWS010000004">
    <property type="protein sequence ID" value="MBC8754648.1"/>
    <property type="molecule type" value="Genomic_DNA"/>
</dbReference>
<proteinExistence type="predicted"/>